<keyword evidence="4" id="KW-1185">Reference proteome</keyword>
<dbReference type="InterPro" id="IPR025558">
    <property type="entry name" value="DUF4283"/>
</dbReference>
<feature type="region of interest" description="Disordered" evidence="1">
    <location>
        <begin position="271"/>
        <end position="294"/>
    </location>
</feature>
<dbReference type="PANTHER" id="PTHR31286:SF179">
    <property type="entry name" value="RNASE H TYPE-1 DOMAIN-CONTAINING PROTEIN"/>
    <property type="match status" value="1"/>
</dbReference>
<dbReference type="PANTHER" id="PTHR31286">
    <property type="entry name" value="GLYCINE-RICH CELL WALL STRUCTURAL PROTEIN 1.8-LIKE"/>
    <property type="match status" value="1"/>
</dbReference>
<protein>
    <recommendedName>
        <fullName evidence="2">DUF4283 domain-containing protein</fullName>
    </recommendedName>
</protein>
<dbReference type="InterPro" id="IPR040256">
    <property type="entry name" value="At4g02000-like"/>
</dbReference>
<comment type="caution">
    <text evidence="3">The sequence shown here is derived from an EMBL/GenBank/DDBJ whole genome shotgun (WGS) entry which is preliminary data.</text>
</comment>
<dbReference type="Proteomes" id="UP000829196">
    <property type="component" value="Unassembled WGS sequence"/>
</dbReference>
<proteinExistence type="predicted"/>
<sequence>MFSSNVWGKASSPSDGKRNGFFELDGSGSKALSRSFKDVLAGSLSQGENAPKLTQSVLNGVPAVLISDEDVLKLASPFQFTLVRKFALRRPNLDSVRSFFSNLKLSGFYSVGLLDSKHVAIQLSNDLDYLRVFARRSYFINNCQMRVLKWTPFFDVHEESPIVPIWISFPNLRLYFFNPQVLHALGSVFGRPLQTDQATASRTRPSVARVLVEVDISKKHPKEVWVGSKAFGYLQKVEFEKVSDFCSHCKMHGHALSDCFRLHPELKKISTQNLDKASSPVNGSSSDNVLEKDLSKEEVVTREKVVEKVADDSVLPVNSGNVEPGRVEKKDGNVNPKSPDLFISVDSMLNANVDVLVNQASNLSQDFESENRENYEEGEILPTNSKKGKAVLNLERGSSLPSELGNENEYNKMEDYSSMLYLGEENFTKSHKKKGKKNKEPSSNVQVSNKAQTNSKSSNG</sequence>
<feature type="region of interest" description="Disordered" evidence="1">
    <location>
        <begin position="367"/>
        <end position="387"/>
    </location>
</feature>
<feature type="compositionally biased region" description="Polar residues" evidence="1">
    <location>
        <begin position="441"/>
        <end position="460"/>
    </location>
</feature>
<evidence type="ECO:0000259" key="2">
    <source>
        <dbReference type="Pfam" id="PF14111"/>
    </source>
</evidence>
<feature type="region of interest" description="Disordered" evidence="1">
    <location>
        <begin position="427"/>
        <end position="460"/>
    </location>
</feature>
<name>A0A8T3C561_DENNO</name>
<feature type="domain" description="DUF4283" evidence="2">
    <location>
        <begin position="78"/>
        <end position="157"/>
    </location>
</feature>
<dbReference type="AlphaFoldDB" id="A0A8T3C561"/>
<evidence type="ECO:0000313" key="4">
    <source>
        <dbReference type="Proteomes" id="UP000829196"/>
    </source>
</evidence>
<feature type="compositionally biased region" description="Polar residues" evidence="1">
    <location>
        <begin position="271"/>
        <end position="288"/>
    </location>
</feature>
<reference evidence="3" key="1">
    <citation type="journal article" date="2022" name="Front. Genet.">
        <title>Chromosome-Scale Assembly of the Dendrobium nobile Genome Provides Insights Into the Molecular Mechanism of the Biosynthesis of the Medicinal Active Ingredient of Dendrobium.</title>
        <authorList>
            <person name="Xu Q."/>
            <person name="Niu S.-C."/>
            <person name="Li K.-L."/>
            <person name="Zheng P.-J."/>
            <person name="Zhang X.-J."/>
            <person name="Jia Y."/>
            <person name="Liu Y."/>
            <person name="Niu Y.-X."/>
            <person name="Yu L.-H."/>
            <person name="Chen D.-F."/>
            <person name="Zhang G.-Q."/>
        </authorList>
    </citation>
    <scope>NUCLEOTIDE SEQUENCE</scope>
    <source>
        <tissue evidence="3">Leaf</tissue>
    </source>
</reference>
<evidence type="ECO:0000256" key="1">
    <source>
        <dbReference type="SAM" id="MobiDB-lite"/>
    </source>
</evidence>
<feature type="region of interest" description="Disordered" evidence="1">
    <location>
        <begin position="315"/>
        <end position="334"/>
    </location>
</feature>
<accession>A0A8T3C561</accession>
<organism evidence="3 4">
    <name type="scientific">Dendrobium nobile</name>
    <name type="common">Orchid</name>
    <dbReference type="NCBI Taxonomy" id="94219"/>
    <lineage>
        <taxon>Eukaryota</taxon>
        <taxon>Viridiplantae</taxon>
        <taxon>Streptophyta</taxon>
        <taxon>Embryophyta</taxon>
        <taxon>Tracheophyta</taxon>
        <taxon>Spermatophyta</taxon>
        <taxon>Magnoliopsida</taxon>
        <taxon>Liliopsida</taxon>
        <taxon>Asparagales</taxon>
        <taxon>Orchidaceae</taxon>
        <taxon>Epidendroideae</taxon>
        <taxon>Malaxideae</taxon>
        <taxon>Dendrobiinae</taxon>
        <taxon>Dendrobium</taxon>
    </lineage>
</organism>
<dbReference type="EMBL" id="JAGYWB010000004">
    <property type="protein sequence ID" value="KAI0524771.1"/>
    <property type="molecule type" value="Genomic_DNA"/>
</dbReference>
<dbReference type="Pfam" id="PF14111">
    <property type="entry name" value="DUF4283"/>
    <property type="match status" value="1"/>
</dbReference>
<gene>
    <name evidence="3" type="ORF">KFK09_004156</name>
</gene>
<evidence type="ECO:0000313" key="3">
    <source>
        <dbReference type="EMBL" id="KAI0524771.1"/>
    </source>
</evidence>